<feature type="transmembrane region" description="Helical" evidence="5">
    <location>
        <begin position="175"/>
        <end position="190"/>
    </location>
</feature>
<keyword evidence="4 5" id="KW-0472">Membrane</keyword>
<dbReference type="AlphaFoldDB" id="A0AAT9P5G9"/>
<gene>
    <name evidence="7" type="ORF">KYI10_03675</name>
</gene>
<reference evidence="7" key="1">
    <citation type="submission" date="2021-07" db="EMBL/GenBank/DDBJ databases">
        <title>Prevalence and characterization of methicillin-resistant Macrococcus spp. in food producing animals and meat in Switzerland in 2019.</title>
        <authorList>
            <person name="Keller J.E."/>
            <person name="Schwendener S."/>
            <person name="Neuenschwander J."/>
            <person name="Overesch G."/>
            <person name="Perreten V."/>
        </authorList>
    </citation>
    <scope>NUCLEOTIDE SEQUENCE</scope>
    <source>
        <strain evidence="7">19Msa1099</strain>
    </source>
</reference>
<feature type="transmembrane region" description="Helical" evidence="5">
    <location>
        <begin position="118"/>
        <end position="138"/>
    </location>
</feature>
<accession>A0AAT9P5G9</accession>
<evidence type="ECO:0000256" key="5">
    <source>
        <dbReference type="SAM" id="Phobius"/>
    </source>
</evidence>
<dbReference type="InterPro" id="IPR007016">
    <property type="entry name" value="O-antigen_ligase-rel_domated"/>
</dbReference>
<keyword evidence="7" id="KW-0436">Ligase</keyword>
<feature type="transmembrane region" description="Helical" evidence="5">
    <location>
        <begin position="309"/>
        <end position="331"/>
    </location>
</feature>
<keyword evidence="3 5" id="KW-1133">Transmembrane helix</keyword>
<evidence type="ECO:0000256" key="3">
    <source>
        <dbReference type="ARBA" id="ARBA00022989"/>
    </source>
</evidence>
<name>A0AAT9P5G9_9STAP</name>
<evidence type="ECO:0000259" key="6">
    <source>
        <dbReference type="Pfam" id="PF04932"/>
    </source>
</evidence>
<feature type="transmembrane region" description="Helical" evidence="5">
    <location>
        <begin position="338"/>
        <end position="356"/>
    </location>
</feature>
<protein>
    <submittedName>
        <fullName evidence="7">O-antigen ligase family protein</fullName>
    </submittedName>
</protein>
<feature type="transmembrane region" description="Helical" evidence="5">
    <location>
        <begin position="7"/>
        <end position="27"/>
    </location>
</feature>
<dbReference type="PANTHER" id="PTHR37422">
    <property type="entry name" value="TEICHURONIC ACID BIOSYNTHESIS PROTEIN TUAE"/>
    <property type="match status" value="1"/>
</dbReference>
<organism evidence="7">
    <name type="scientific">Macrococcus psychrotolerans</name>
    <dbReference type="NCBI Taxonomy" id="3039389"/>
    <lineage>
        <taxon>Bacteria</taxon>
        <taxon>Bacillati</taxon>
        <taxon>Bacillota</taxon>
        <taxon>Bacilli</taxon>
        <taxon>Bacillales</taxon>
        <taxon>Staphylococcaceae</taxon>
        <taxon>Macrococcus</taxon>
    </lineage>
</organism>
<dbReference type="GO" id="GO:0016020">
    <property type="term" value="C:membrane"/>
    <property type="evidence" value="ECO:0007669"/>
    <property type="project" value="UniProtKB-SubCell"/>
</dbReference>
<evidence type="ECO:0000256" key="2">
    <source>
        <dbReference type="ARBA" id="ARBA00022692"/>
    </source>
</evidence>
<proteinExistence type="predicted"/>
<dbReference type="EMBL" id="CP079955">
    <property type="protein sequence ID" value="QYA33540.1"/>
    <property type="molecule type" value="Genomic_DNA"/>
</dbReference>
<feature type="transmembrane region" description="Helical" evidence="5">
    <location>
        <begin position="64"/>
        <end position="86"/>
    </location>
</feature>
<dbReference type="GO" id="GO:0016874">
    <property type="term" value="F:ligase activity"/>
    <property type="evidence" value="ECO:0007669"/>
    <property type="project" value="UniProtKB-KW"/>
</dbReference>
<dbReference type="Pfam" id="PF04932">
    <property type="entry name" value="Wzy_C"/>
    <property type="match status" value="1"/>
</dbReference>
<comment type="subcellular location">
    <subcellularLocation>
        <location evidence="1">Membrane</location>
        <topology evidence="1">Multi-pass membrane protein</topology>
    </subcellularLocation>
</comment>
<feature type="transmembrane region" description="Helical" evidence="5">
    <location>
        <begin position="150"/>
        <end position="168"/>
    </location>
</feature>
<evidence type="ECO:0000313" key="7">
    <source>
        <dbReference type="EMBL" id="QYA33540.1"/>
    </source>
</evidence>
<evidence type="ECO:0000256" key="4">
    <source>
        <dbReference type="ARBA" id="ARBA00023136"/>
    </source>
</evidence>
<sequence>MLKINKIYIENILFALTFILLLFGTLNSIPGNIVGNLSIIFSLLLMFLNLLYKLILKKTYNKSLTSFFIISLLYILSSLFSSVLNYNSTLNNTLQFAAIMLFFISFSTIKWNSFKINFSYIMSFIYVSLNLIYAATLGKFSQFMSVYPNSNLVGAYGFIALFFIILKFNYSNNKVLPIIGILLSTLLIIISDTRSIIMSIIIVVSVFISWGKITKSMFRANLFFVTYIGILVFIIVIYAKLPSYNFYPKLESWMIENTGKSIMSGRLEIWSEVMNLINEKPWFGYGPDVKASIIISLNASPHNIYINTMLQVGIIGLILFVGILYTIFYSYVLKKNEIMVRISAAFYFGIIFHQLFEITLTQNQLSIGLFQWLIFSVGFNNIKETS</sequence>
<feature type="transmembrane region" description="Helical" evidence="5">
    <location>
        <begin position="92"/>
        <end position="111"/>
    </location>
</feature>
<feature type="transmembrane region" description="Helical" evidence="5">
    <location>
        <begin position="33"/>
        <end position="52"/>
    </location>
</feature>
<evidence type="ECO:0000256" key="1">
    <source>
        <dbReference type="ARBA" id="ARBA00004141"/>
    </source>
</evidence>
<dbReference type="InterPro" id="IPR051533">
    <property type="entry name" value="WaaL-like"/>
</dbReference>
<feature type="transmembrane region" description="Helical" evidence="5">
    <location>
        <begin position="196"/>
        <end position="213"/>
    </location>
</feature>
<feature type="transmembrane region" description="Helical" evidence="5">
    <location>
        <begin position="220"/>
        <end position="239"/>
    </location>
</feature>
<feature type="domain" description="O-antigen ligase-related" evidence="6">
    <location>
        <begin position="180"/>
        <end position="321"/>
    </location>
</feature>
<dbReference type="PANTHER" id="PTHR37422:SF13">
    <property type="entry name" value="LIPOPOLYSACCHARIDE BIOSYNTHESIS PROTEIN PA4999-RELATED"/>
    <property type="match status" value="1"/>
</dbReference>
<keyword evidence="2 5" id="KW-0812">Transmembrane</keyword>